<keyword evidence="2" id="KW-0812">Transmembrane</keyword>
<evidence type="ECO:0000313" key="3">
    <source>
        <dbReference type="EMBL" id="QFG08239.1"/>
    </source>
</evidence>
<feature type="transmembrane region" description="Helical" evidence="2">
    <location>
        <begin position="6"/>
        <end position="27"/>
    </location>
</feature>
<name>A0A5J6TES8_9CAUD</name>
<sequence length="104" mass="12165">MPPDWLIWLLVALGVFLLVMMLASFIVNGIDRSIDPRLDEKMIKAKNDALMESEEKAYAEKLMEGWLSNHWEPLDEWVPTPDQKWEDNADELRRGQRGPSRDVR</sequence>
<dbReference type="EMBL" id="MN234162">
    <property type="protein sequence ID" value="QFG08239.1"/>
    <property type="molecule type" value="Genomic_DNA"/>
</dbReference>
<feature type="region of interest" description="Disordered" evidence="1">
    <location>
        <begin position="77"/>
        <end position="104"/>
    </location>
</feature>
<feature type="compositionally biased region" description="Basic and acidic residues" evidence="1">
    <location>
        <begin position="83"/>
        <end position="104"/>
    </location>
</feature>
<evidence type="ECO:0000256" key="1">
    <source>
        <dbReference type="SAM" id="MobiDB-lite"/>
    </source>
</evidence>
<keyword evidence="2" id="KW-1133">Transmembrane helix</keyword>
<reference evidence="3 4" key="1">
    <citation type="submission" date="2019-07" db="EMBL/GenBank/DDBJ databases">
        <authorList>
            <person name="Lauer M.J."/>
            <person name="Stoner T.H."/>
            <person name="Garlena R.A."/>
            <person name="Russell D.A."/>
            <person name="Pope W.H."/>
            <person name="Jacobs-Sera D."/>
            <person name="Hatfull G.F."/>
        </authorList>
    </citation>
    <scope>NUCLEOTIDE SEQUENCE [LARGE SCALE GENOMIC DNA]</scope>
</reference>
<evidence type="ECO:0000256" key="2">
    <source>
        <dbReference type="SAM" id="Phobius"/>
    </source>
</evidence>
<protein>
    <submittedName>
        <fullName evidence="3">Uncharacterized protein</fullName>
    </submittedName>
</protein>
<evidence type="ECO:0000313" key="4">
    <source>
        <dbReference type="Proteomes" id="UP000325832"/>
    </source>
</evidence>
<accession>A0A5J6TES8</accession>
<proteinExistence type="predicted"/>
<organism evidence="3 4">
    <name type="scientific">Gordonia phage GretelLyn</name>
    <dbReference type="NCBI Taxonomy" id="2599844"/>
    <lineage>
        <taxon>Viruses</taxon>
        <taxon>Duplodnaviria</taxon>
        <taxon>Heunggongvirae</taxon>
        <taxon>Uroviricota</taxon>
        <taxon>Caudoviricetes</taxon>
        <taxon>Dovevirinae</taxon>
        <taxon>Lambovirus</taxon>
        <taxon>Lambovirus sadboi</taxon>
    </lineage>
</organism>
<dbReference type="Proteomes" id="UP000325832">
    <property type="component" value="Genome"/>
</dbReference>
<gene>
    <name evidence="3" type="primary">76</name>
    <name evidence="3" type="ORF">PBI_GRETELLYN_76</name>
</gene>
<keyword evidence="2" id="KW-0472">Membrane</keyword>